<feature type="non-terminal residue" evidence="1">
    <location>
        <position position="1"/>
    </location>
</feature>
<dbReference type="AlphaFoldDB" id="A0A0F8YY97"/>
<name>A0A0F8YY97_9ZZZZ</name>
<protein>
    <submittedName>
        <fullName evidence="1">Uncharacterized protein</fullName>
    </submittedName>
</protein>
<gene>
    <name evidence="1" type="ORF">LCGC14_3038600</name>
</gene>
<dbReference type="EMBL" id="LAZR01063686">
    <property type="protein sequence ID" value="KKK59019.1"/>
    <property type="molecule type" value="Genomic_DNA"/>
</dbReference>
<organism evidence="1">
    <name type="scientific">marine sediment metagenome</name>
    <dbReference type="NCBI Taxonomy" id="412755"/>
    <lineage>
        <taxon>unclassified sequences</taxon>
        <taxon>metagenomes</taxon>
        <taxon>ecological metagenomes</taxon>
    </lineage>
</organism>
<accession>A0A0F8YY97</accession>
<proteinExistence type="predicted"/>
<reference evidence="1" key="1">
    <citation type="journal article" date="2015" name="Nature">
        <title>Complex archaea that bridge the gap between prokaryotes and eukaryotes.</title>
        <authorList>
            <person name="Spang A."/>
            <person name="Saw J.H."/>
            <person name="Jorgensen S.L."/>
            <person name="Zaremba-Niedzwiedzka K."/>
            <person name="Martijn J."/>
            <person name="Lind A.E."/>
            <person name="van Eijk R."/>
            <person name="Schleper C."/>
            <person name="Guy L."/>
            <person name="Ettema T.J."/>
        </authorList>
    </citation>
    <scope>NUCLEOTIDE SEQUENCE</scope>
</reference>
<comment type="caution">
    <text evidence="1">The sequence shown here is derived from an EMBL/GenBank/DDBJ whole genome shotgun (WGS) entry which is preliminary data.</text>
</comment>
<sequence length="135" mass="15721">TACELFHLIVNNINQFKMFADSKTKADNKELCQRVETALDIENVPDKMLYHKLIQFLFPGWHSPDQSHESKITDYVFATLNPQGIASDSNVDYFPRAFAEELPENELSDQYVMRLLLDYNSDNVKVKHLLKKKKK</sequence>
<evidence type="ECO:0000313" key="1">
    <source>
        <dbReference type="EMBL" id="KKK59019.1"/>
    </source>
</evidence>